<accession>A0ABU9VC76</accession>
<evidence type="ECO:0000313" key="2">
    <source>
        <dbReference type="Proteomes" id="UP001411173"/>
    </source>
</evidence>
<dbReference type="EMBL" id="JBCIVJ010000044">
    <property type="protein sequence ID" value="MEN0582264.1"/>
    <property type="molecule type" value="Genomic_DNA"/>
</dbReference>
<gene>
    <name evidence="1" type="ORF">AAIG39_25170</name>
</gene>
<reference evidence="1 2" key="1">
    <citation type="submission" date="2024-02" db="EMBL/GenBank/DDBJ databases">
        <title>Whole genome of MDR Enterobacteriaceae from southern Thailand.</title>
        <authorList>
            <person name="Surachat K."/>
        </authorList>
    </citation>
    <scope>NUCLEOTIDE SEQUENCE [LARGE SCALE GENOMIC DNA]</scope>
    <source>
        <strain evidence="1 2">PSU_29</strain>
    </source>
</reference>
<dbReference type="Proteomes" id="UP001411173">
    <property type="component" value="Unassembled WGS sequence"/>
</dbReference>
<name>A0ABU9VC76_9ENTR</name>
<protein>
    <recommendedName>
        <fullName evidence="3">Transposase</fullName>
    </recommendedName>
</protein>
<organism evidence="1 2">
    <name type="scientific">Phytobacter palmae</name>
    <dbReference type="NCBI Taxonomy" id="1855371"/>
    <lineage>
        <taxon>Bacteria</taxon>
        <taxon>Pseudomonadati</taxon>
        <taxon>Pseudomonadota</taxon>
        <taxon>Gammaproteobacteria</taxon>
        <taxon>Enterobacterales</taxon>
        <taxon>Enterobacteriaceae</taxon>
        <taxon>Phytobacter</taxon>
    </lineage>
</organism>
<sequence length="154" mass="18113">MELASYPHEYLPLPQQDGYGFKPVSPLLRTELTSGRARQRRKYMSTPTQASVNWFFETDGQSQLFEVWFRDTIHDGADWFLMRLQTPLGVEDYKCRFTDIYEGPTMVAPIYWQFTATLELWERPILPPGWGDFPDFIINQSIIDLALNREWPEA</sequence>
<dbReference type="RefSeq" id="WP_343194999.1">
    <property type="nucleotide sequence ID" value="NZ_JBCIVJ010000044.1"/>
</dbReference>
<evidence type="ECO:0008006" key="3">
    <source>
        <dbReference type="Google" id="ProtNLM"/>
    </source>
</evidence>
<keyword evidence="2" id="KW-1185">Reference proteome</keyword>
<comment type="caution">
    <text evidence="1">The sequence shown here is derived from an EMBL/GenBank/DDBJ whole genome shotgun (WGS) entry which is preliminary data.</text>
</comment>
<evidence type="ECO:0000313" key="1">
    <source>
        <dbReference type="EMBL" id="MEN0582264.1"/>
    </source>
</evidence>
<proteinExistence type="predicted"/>